<feature type="coiled-coil region" evidence="4">
    <location>
        <begin position="37"/>
        <end position="64"/>
    </location>
</feature>
<protein>
    <recommendedName>
        <fullName evidence="1">glutathione transferase</fullName>
        <ecNumber evidence="1">2.5.1.18</ecNumber>
    </recommendedName>
</protein>
<dbReference type="InterPro" id="IPR010987">
    <property type="entry name" value="Glutathione-S-Trfase_C-like"/>
</dbReference>
<dbReference type="SUPFAM" id="SSF47616">
    <property type="entry name" value="GST C-terminal domain-like"/>
    <property type="match status" value="1"/>
</dbReference>
<dbReference type="GO" id="GO:0043295">
    <property type="term" value="F:glutathione binding"/>
    <property type="evidence" value="ECO:0007669"/>
    <property type="project" value="TreeGrafter"/>
</dbReference>
<keyword evidence="2" id="KW-0808">Transferase</keyword>
<reference evidence="7" key="2">
    <citation type="submission" date="2013-12" db="EMBL/GenBank/DDBJ databases">
        <authorList>
            <person name="Yu Y."/>
            <person name="Lee S."/>
            <person name="de Baynast K."/>
            <person name="Wissotski M."/>
            <person name="Liu L."/>
            <person name="Talag J."/>
            <person name="Goicoechea J."/>
            <person name="Angelova A."/>
            <person name="Jetty R."/>
            <person name="Kudrna D."/>
            <person name="Golser W."/>
            <person name="Rivera L."/>
            <person name="Zhang J."/>
            <person name="Wing R."/>
        </authorList>
    </citation>
    <scope>NUCLEOTIDE SEQUENCE</scope>
</reference>
<dbReference type="InterPro" id="IPR036282">
    <property type="entry name" value="Glutathione-S-Trfase_C_sf"/>
</dbReference>
<dbReference type="Pfam" id="PF00043">
    <property type="entry name" value="GST_C"/>
    <property type="match status" value="1"/>
</dbReference>
<dbReference type="EnsemblPlants" id="LPERR01G14230.1">
    <property type="protein sequence ID" value="LPERR01G14230.1"/>
    <property type="gene ID" value="LPERR01G14230"/>
</dbReference>
<reference evidence="6" key="3">
    <citation type="submission" date="2015-04" db="UniProtKB">
        <authorList>
            <consortium name="EnsemblPlants"/>
        </authorList>
    </citation>
    <scope>IDENTIFICATION</scope>
</reference>
<dbReference type="eggNOG" id="KOG0867">
    <property type="taxonomic scope" value="Eukaryota"/>
</dbReference>
<dbReference type="GO" id="GO:0004364">
    <property type="term" value="F:glutathione transferase activity"/>
    <property type="evidence" value="ECO:0007669"/>
    <property type="project" value="UniProtKB-EC"/>
</dbReference>
<dbReference type="AlphaFoldDB" id="A0A0D9V139"/>
<feature type="domain" description="GST C-terminal" evidence="5">
    <location>
        <begin position="13"/>
        <end position="129"/>
    </location>
</feature>
<organism evidence="6 7">
    <name type="scientific">Leersia perrieri</name>
    <dbReference type="NCBI Taxonomy" id="77586"/>
    <lineage>
        <taxon>Eukaryota</taxon>
        <taxon>Viridiplantae</taxon>
        <taxon>Streptophyta</taxon>
        <taxon>Embryophyta</taxon>
        <taxon>Tracheophyta</taxon>
        <taxon>Spermatophyta</taxon>
        <taxon>Magnoliopsida</taxon>
        <taxon>Liliopsida</taxon>
        <taxon>Poales</taxon>
        <taxon>Poaceae</taxon>
        <taxon>BOP clade</taxon>
        <taxon>Oryzoideae</taxon>
        <taxon>Oryzeae</taxon>
        <taxon>Oryzinae</taxon>
        <taxon>Leersia</taxon>
    </lineage>
</organism>
<dbReference type="Gramene" id="LPERR01G14230.1">
    <property type="protein sequence ID" value="LPERR01G14230.1"/>
    <property type="gene ID" value="LPERR01G14230"/>
</dbReference>
<dbReference type="PANTHER" id="PTHR43900">
    <property type="entry name" value="GLUTATHIONE S-TRANSFERASE RHO"/>
    <property type="match status" value="1"/>
</dbReference>
<dbReference type="GO" id="GO:0006749">
    <property type="term" value="P:glutathione metabolic process"/>
    <property type="evidence" value="ECO:0007669"/>
    <property type="project" value="TreeGrafter"/>
</dbReference>
<dbReference type="STRING" id="77586.A0A0D9V139"/>
<dbReference type="EC" id="2.5.1.18" evidence="1"/>
<evidence type="ECO:0000256" key="4">
    <source>
        <dbReference type="SAM" id="Coils"/>
    </source>
</evidence>
<dbReference type="GO" id="GO:0005737">
    <property type="term" value="C:cytoplasm"/>
    <property type="evidence" value="ECO:0007669"/>
    <property type="project" value="TreeGrafter"/>
</dbReference>
<evidence type="ECO:0000256" key="2">
    <source>
        <dbReference type="ARBA" id="ARBA00022679"/>
    </source>
</evidence>
<comment type="catalytic activity">
    <reaction evidence="3">
        <text>RX + glutathione = an S-substituted glutathione + a halide anion + H(+)</text>
        <dbReference type="Rhea" id="RHEA:16437"/>
        <dbReference type="ChEBI" id="CHEBI:15378"/>
        <dbReference type="ChEBI" id="CHEBI:16042"/>
        <dbReference type="ChEBI" id="CHEBI:17792"/>
        <dbReference type="ChEBI" id="CHEBI:57925"/>
        <dbReference type="ChEBI" id="CHEBI:90779"/>
        <dbReference type="EC" id="2.5.1.18"/>
    </reaction>
</comment>
<evidence type="ECO:0000256" key="1">
    <source>
        <dbReference type="ARBA" id="ARBA00012452"/>
    </source>
</evidence>
<proteinExistence type="predicted"/>
<name>A0A0D9V139_9ORYZ</name>
<keyword evidence="7" id="KW-1185">Reference proteome</keyword>
<reference evidence="6 7" key="1">
    <citation type="submission" date="2012-08" db="EMBL/GenBank/DDBJ databases">
        <title>Oryza genome evolution.</title>
        <authorList>
            <person name="Wing R.A."/>
        </authorList>
    </citation>
    <scope>NUCLEOTIDE SEQUENCE</scope>
</reference>
<evidence type="ECO:0000313" key="7">
    <source>
        <dbReference type="Proteomes" id="UP000032180"/>
    </source>
</evidence>
<evidence type="ECO:0000313" key="6">
    <source>
        <dbReference type="EnsemblPlants" id="LPERR01G14230.1"/>
    </source>
</evidence>
<dbReference type="InterPro" id="IPR004046">
    <property type="entry name" value="GST_C"/>
</dbReference>
<sequence length="129" mass="14822">MGGWGSTRYCTVSRESQAISKYVLCKNNSELLKEYNISNCETNVKVVEENLEKLNKIFQVYEEHLSKFKYLARDFICLADLSHFPSAHYLLATSHATILDDFPLLKAWITDMLARPTVKEVIEIMKVTA</sequence>
<dbReference type="Proteomes" id="UP000032180">
    <property type="component" value="Chromosome 1"/>
</dbReference>
<dbReference type="PANTHER" id="PTHR43900:SF6">
    <property type="entry name" value="GLUTATHIONE TRANSFERASE"/>
    <property type="match status" value="1"/>
</dbReference>
<accession>A0A0D9V139</accession>
<dbReference type="PROSITE" id="PS50405">
    <property type="entry name" value="GST_CTER"/>
    <property type="match status" value="1"/>
</dbReference>
<evidence type="ECO:0000259" key="5">
    <source>
        <dbReference type="PROSITE" id="PS50405"/>
    </source>
</evidence>
<keyword evidence="4" id="KW-0175">Coiled coil</keyword>
<evidence type="ECO:0000256" key="3">
    <source>
        <dbReference type="ARBA" id="ARBA00047960"/>
    </source>
</evidence>
<dbReference type="Gene3D" id="1.20.1050.10">
    <property type="match status" value="1"/>
</dbReference>
<dbReference type="HOGENOM" id="CLU_1951883_0_0_1"/>